<dbReference type="Proteomes" id="UP000036520">
    <property type="component" value="Chromosome"/>
</dbReference>
<dbReference type="GO" id="GO:0003824">
    <property type="term" value="F:catalytic activity"/>
    <property type="evidence" value="ECO:0007669"/>
    <property type="project" value="InterPro"/>
</dbReference>
<keyword evidence="2" id="KW-1185">Reference proteome</keyword>
<dbReference type="PATRIC" id="fig|320787.5.peg.3067"/>
<dbReference type="EMBL" id="CP012040">
    <property type="protein sequence ID" value="AKP52216.1"/>
    <property type="molecule type" value="Genomic_DNA"/>
</dbReference>
<evidence type="ECO:0000313" key="2">
    <source>
        <dbReference type="Proteomes" id="UP000036520"/>
    </source>
</evidence>
<proteinExistence type="predicted"/>
<dbReference type="SUPFAM" id="SSF51621">
    <property type="entry name" value="Phosphoenolpyruvate/pyruvate domain"/>
    <property type="match status" value="1"/>
</dbReference>
<dbReference type="InterPro" id="IPR015813">
    <property type="entry name" value="Pyrv/PenolPyrv_kinase-like_dom"/>
</dbReference>
<accession>A0A0H4PCN3</accession>
<gene>
    <name evidence="1" type="ORF">CA2015_2806</name>
</gene>
<sequence length="65" mass="7391">MTDLLEDSPLSNQSIAIRERIVLPLITIQQYAIQTILDKGKEDTALQKLILRTMFGRIHVARNDA</sequence>
<dbReference type="AlphaFoldDB" id="A0A0H4PCN3"/>
<dbReference type="KEGG" id="camu:CA2015_2806"/>
<evidence type="ECO:0000313" key="1">
    <source>
        <dbReference type="EMBL" id="AKP52216.1"/>
    </source>
</evidence>
<name>A0A0H4PCN3_9BACT</name>
<evidence type="ECO:0008006" key="3">
    <source>
        <dbReference type="Google" id="ProtNLM"/>
    </source>
</evidence>
<reference evidence="1 2" key="1">
    <citation type="submission" date="2015-07" db="EMBL/GenBank/DDBJ databases">
        <authorList>
            <person name="Kim K.M."/>
        </authorList>
    </citation>
    <scope>NUCLEOTIDE SEQUENCE [LARGE SCALE GENOMIC DNA]</scope>
    <source>
        <strain evidence="1 2">KCTC 12363</strain>
    </source>
</reference>
<protein>
    <recommendedName>
        <fullName evidence="3">Phosphoenolpyruvate carboxylase</fullName>
    </recommendedName>
</protein>
<organism evidence="1 2">
    <name type="scientific">Cyclobacterium amurskyense</name>
    <dbReference type="NCBI Taxonomy" id="320787"/>
    <lineage>
        <taxon>Bacteria</taxon>
        <taxon>Pseudomonadati</taxon>
        <taxon>Bacteroidota</taxon>
        <taxon>Cytophagia</taxon>
        <taxon>Cytophagales</taxon>
        <taxon>Cyclobacteriaceae</taxon>
        <taxon>Cyclobacterium</taxon>
    </lineage>
</organism>
<dbReference type="STRING" id="320787.CA2015_2806"/>